<accession>A0ABV8P199</accession>
<dbReference type="PANTHER" id="PTHR10672">
    <property type="entry name" value="ADDUCIN"/>
    <property type="match status" value="1"/>
</dbReference>
<evidence type="ECO:0000256" key="1">
    <source>
        <dbReference type="ARBA" id="ARBA00037961"/>
    </source>
</evidence>
<evidence type="ECO:0000259" key="2">
    <source>
        <dbReference type="SMART" id="SM01007"/>
    </source>
</evidence>
<name>A0ABV8P199_9BURK</name>
<protein>
    <submittedName>
        <fullName evidence="3">Class II aldolase/adducin family protein</fullName>
    </submittedName>
</protein>
<reference evidence="4" key="1">
    <citation type="journal article" date="2019" name="Int. J. Syst. Evol. Microbiol.">
        <title>The Global Catalogue of Microorganisms (GCM) 10K type strain sequencing project: providing services to taxonomists for standard genome sequencing and annotation.</title>
        <authorList>
            <consortium name="The Broad Institute Genomics Platform"/>
            <consortium name="The Broad Institute Genome Sequencing Center for Infectious Disease"/>
            <person name="Wu L."/>
            <person name="Ma J."/>
        </authorList>
    </citation>
    <scope>NUCLEOTIDE SEQUENCE [LARGE SCALE GENOMIC DNA]</scope>
    <source>
        <strain evidence="4">LMG 24813</strain>
    </source>
</reference>
<dbReference type="Pfam" id="PF00596">
    <property type="entry name" value="Aldolase_II"/>
    <property type="match status" value="1"/>
</dbReference>
<gene>
    <name evidence="3" type="ORF">ACFOY1_13415</name>
</gene>
<dbReference type="EMBL" id="JBHSBV010000004">
    <property type="protein sequence ID" value="MFC4201953.1"/>
    <property type="molecule type" value="Genomic_DNA"/>
</dbReference>
<sequence>MTDPQYSTDFPSLKAVVPEAEWEERCKLAACYRLMDRYGMTDLIYNHITTRIPGGGERLLINLYGLLYREITASSLVELDLDGNIHRKPDTAYGINKSGYIIHGCIHRARPDVHCVIHTHTRAGMAVSAMDCGLLPMTQTATRFHGHLSYHSFEGPAIEQSEQERLVADLGPHNAMILRNHGLLVCGASVPQAFNLMYQLELACRAQVDALAAGRDGVSVPDVSVLQRSAHLYQPGTRRPYGELEWHALLRQLKAEPGAYAPYDS</sequence>
<evidence type="ECO:0000313" key="3">
    <source>
        <dbReference type="EMBL" id="MFC4201953.1"/>
    </source>
</evidence>
<feature type="domain" description="Class II aldolase/adducin N-terminal" evidence="2">
    <location>
        <begin position="26"/>
        <end position="208"/>
    </location>
</feature>
<organism evidence="3 4">
    <name type="scientific">Candidimonas humi</name>
    <dbReference type="NCBI Taxonomy" id="683355"/>
    <lineage>
        <taxon>Bacteria</taxon>
        <taxon>Pseudomonadati</taxon>
        <taxon>Pseudomonadota</taxon>
        <taxon>Betaproteobacteria</taxon>
        <taxon>Burkholderiales</taxon>
        <taxon>Alcaligenaceae</taxon>
        <taxon>Candidimonas</taxon>
    </lineage>
</organism>
<dbReference type="NCBIfam" id="NF005451">
    <property type="entry name" value="PRK07044.1"/>
    <property type="match status" value="1"/>
</dbReference>
<dbReference type="InterPro" id="IPR051017">
    <property type="entry name" value="Aldolase-II_Adducin_sf"/>
</dbReference>
<proteinExistence type="inferred from homology"/>
<dbReference type="InterPro" id="IPR001303">
    <property type="entry name" value="Aldolase_II/adducin_N"/>
</dbReference>
<dbReference type="RefSeq" id="WP_217964787.1">
    <property type="nucleotide sequence ID" value="NZ_JAHTBN010000004.1"/>
</dbReference>
<dbReference type="SMART" id="SM01007">
    <property type="entry name" value="Aldolase_II"/>
    <property type="match status" value="1"/>
</dbReference>
<comment type="similarity">
    <text evidence="1">Belongs to the aldolase class II family.</text>
</comment>
<comment type="caution">
    <text evidence="3">The sequence shown here is derived from an EMBL/GenBank/DDBJ whole genome shotgun (WGS) entry which is preliminary data.</text>
</comment>
<dbReference type="Proteomes" id="UP001595848">
    <property type="component" value="Unassembled WGS sequence"/>
</dbReference>
<evidence type="ECO:0000313" key="4">
    <source>
        <dbReference type="Proteomes" id="UP001595848"/>
    </source>
</evidence>
<dbReference type="PANTHER" id="PTHR10672:SF3">
    <property type="entry name" value="PROTEIN HU-LI TAI SHAO"/>
    <property type="match status" value="1"/>
</dbReference>
<keyword evidence="4" id="KW-1185">Reference proteome</keyword>